<evidence type="ECO:0000313" key="5">
    <source>
        <dbReference type="Proteomes" id="UP000241595"/>
    </source>
</evidence>
<dbReference type="InterPro" id="IPR001647">
    <property type="entry name" value="HTH_TetR"/>
</dbReference>
<dbReference type="SUPFAM" id="SSF46689">
    <property type="entry name" value="Homeodomain-like"/>
    <property type="match status" value="1"/>
</dbReference>
<dbReference type="InterPro" id="IPR050109">
    <property type="entry name" value="HTH-type_TetR-like_transc_reg"/>
</dbReference>
<dbReference type="EMBL" id="FTRV01000015">
    <property type="protein sequence ID" value="SPM30561.1"/>
    <property type="molecule type" value="Genomic_DNA"/>
</dbReference>
<dbReference type="AlphaFoldDB" id="A0A2U3NG86"/>
<dbReference type="Pfam" id="PF00440">
    <property type="entry name" value="TetR_N"/>
    <property type="match status" value="1"/>
</dbReference>
<dbReference type="PRINTS" id="PR00455">
    <property type="entry name" value="HTHTETR"/>
</dbReference>
<dbReference type="Proteomes" id="UP000241595">
    <property type="component" value="Unassembled WGS sequence"/>
</dbReference>
<dbReference type="OrthoDB" id="5242390at2"/>
<dbReference type="InterPro" id="IPR009057">
    <property type="entry name" value="Homeodomain-like_sf"/>
</dbReference>
<name>A0A2U3NG86_9MYCO</name>
<feature type="domain" description="HTH tetR-type" evidence="3">
    <location>
        <begin position="18"/>
        <end position="78"/>
    </location>
</feature>
<dbReference type="RefSeq" id="WP_077101596.1">
    <property type="nucleotide sequence ID" value="NZ_LT717701.1"/>
</dbReference>
<gene>
    <name evidence="4" type="ORF">MTAB308_4070</name>
</gene>
<protein>
    <submittedName>
        <fullName evidence="4">TetR family transcriptional regulator</fullName>
    </submittedName>
</protein>
<proteinExistence type="predicted"/>
<dbReference type="GO" id="GO:0000976">
    <property type="term" value="F:transcription cis-regulatory region binding"/>
    <property type="evidence" value="ECO:0007669"/>
    <property type="project" value="TreeGrafter"/>
</dbReference>
<keyword evidence="1 2" id="KW-0238">DNA-binding</keyword>
<dbReference type="PANTHER" id="PTHR30055">
    <property type="entry name" value="HTH-TYPE TRANSCRIPTIONAL REGULATOR RUTR"/>
    <property type="match status" value="1"/>
</dbReference>
<accession>A0A2U3NG86</accession>
<evidence type="ECO:0000256" key="1">
    <source>
        <dbReference type="ARBA" id="ARBA00023125"/>
    </source>
</evidence>
<dbReference type="PANTHER" id="PTHR30055:SF226">
    <property type="entry name" value="HTH-TYPE TRANSCRIPTIONAL REGULATOR PKSA"/>
    <property type="match status" value="1"/>
</dbReference>
<feature type="DNA-binding region" description="H-T-H motif" evidence="2">
    <location>
        <begin position="41"/>
        <end position="60"/>
    </location>
</feature>
<organism evidence="4 5">
    <name type="scientific">Mycobacterium terramassiliense</name>
    <dbReference type="NCBI Taxonomy" id="1841859"/>
    <lineage>
        <taxon>Bacteria</taxon>
        <taxon>Bacillati</taxon>
        <taxon>Actinomycetota</taxon>
        <taxon>Actinomycetes</taxon>
        <taxon>Mycobacteriales</taxon>
        <taxon>Mycobacteriaceae</taxon>
        <taxon>Mycobacterium</taxon>
    </lineage>
</organism>
<dbReference type="Gene3D" id="1.10.357.10">
    <property type="entry name" value="Tetracycline Repressor, domain 2"/>
    <property type="match status" value="1"/>
</dbReference>
<evidence type="ECO:0000313" key="4">
    <source>
        <dbReference type="EMBL" id="SPM30561.1"/>
    </source>
</evidence>
<sequence>MSDVRTGVRRPAVQARSRATIERILVAAGYTFDEVGLEAATMEAIAERAGSSIGAVYRFFGEKQSLVTTLAQRCEQRSTEMFADLFSADSLRRSSDVVIAEFIANLQRLLDEIPGARAIMAAMLVGPAVEQMWMAHVERFIVNYAPRLSKSRRRVAAHTYHTITLALLASPIPPGASLSKHLQEARTVLTGYIQALADESLRAGTAAEVRRR</sequence>
<dbReference type="GO" id="GO:0003700">
    <property type="term" value="F:DNA-binding transcription factor activity"/>
    <property type="evidence" value="ECO:0007669"/>
    <property type="project" value="TreeGrafter"/>
</dbReference>
<evidence type="ECO:0000259" key="3">
    <source>
        <dbReference type="PROSITE" id="PS50977"/>
    </source>
</evidence>
<reference evidence="4 5" key="1">
    <citation type="submission" date="2017-01" db="EMBL/GenBank/DDBJ databases">
        <authorList>
            <consortium name="Urmite Genomes"/>
        </authorList>
    </citation>
    <scope>NUCLEOTIDE SEQUENCE [LARGE SCALE GENOMIC DNA]</scope>
    <source>
        <strain evidence="4 5">AB308</strain>
    </source>
</reference>
<dbReference type="PROSITE" id="PS50977">
    <property type="entry name" value="HTH_TETR_2"/>
    <property type="match status" value="1"/>
</dbReference>
<evidence type="ECO:0000256" key="2">
    <source>
        <dbReference type="PROSITE-ProRule" id="PRU00335"/>
    </source>
</evidence>
<keyword evidence="5" id="KW-1185">Reference proteome</keyword>